<dbReference type="Pfam" id="PF01022">
    <property type="entry name" value="HTH_5"/>
    <property type="match status" value="1"/>
</dbReference>
<evidence type="ECO:0000256" key="1">
    <source>
        <dbReference type="ARBA" id="ARBA00023015"/>
    </source>
</evidence>
<dbReference type="RefSeq" id="WP_244349950.1">
    <property type="nucleotide sequence ID" value="NZ_JAFIRA010000014.1"/>
</dbReference>
<feature type="domain" description="HTH arsR-type" evidence="4">
    <location>
        <begin position="10"/>
        <end position="103"/>
    </location>
</feature>
<organism evidence="5 6">
    <name type="scientific">Thermostichus vulcanus str. 'Rupite'</name>
    <dbReference type="NCBI Taxonomy" id="2813851"/>
    <lineage>
        <taxon>Bacteria</taxon>
        <taxon>Bacillati</taxon>
        <taxon>Cyanobacteriota</taxon>
        <taxon>Cyanophyceae</taxon>
        <taxon>Thermostichales</taxon>
        <taxon>Thermostichaceae</taxon>
        <taxon>Thermostichus</taxon>
    </lineage>
</organism>
<keyword evidence="1" id="KW-0805">Transcription regulation</keyword>
<evidence type="ECO:0000313" key="6">
    <source>
        <dbReference type="Proteomes" id="UP000830835"/>
    </source>
</evidence>
<dbReference type="NCBIfam" id="NF033788">
    <property type="entry name" value="HTH_metalloreg"/>
    <property type="match status" value="1"/>
</dbReference>
<dbReference type="InterPro" id="IPR036388">
    <property type="entry name" value="WH-like_DNA-bd_sf"/>
</dbReference>
<sequence>MVSFLVNRADHPLTSEQLQGGFHALSDPIRLQVLQLLQGRELCVCDLCEILEVSQSKLSFHLKTLRDAELVNARQQGRWIYYSLNSPRFQLLQHFLDQLGQADPPEAATPCAEDA</sequence>
<dbReference type="Gene3D" id="1.10.10.10">
    <property type="entry name" value="Winged helix-like DNA-binding domain superfamily/Winged helix DNA-binding domain"/>
    <property type="match status" value="1"/>
</dbReference>
<proteinExistence type="predicted"/>
<gene>
    <name evidence="5" type="ORF">JX360_07090</name>
</gene>
<comment type="caution">
    <text evidence="5">The sequence shown here is derived from an EMBL/GenBank/DDBJ whole genome shotgun (WGS) entry which is preliminary data.</text>
</comment>
<evidence type="ECO:0000259" key="4">
    <source>
        <dbReference type="PROSITE" id="PS50987"/>
    </source>
</evidence>
<name>A0ABT0CA62_THEVL</name>
<keyword evidence="2" id="KW-0238">DNA-binding</keyword>
<dbReference type="PROSITE" id="PS50987">
    <property type="entry name" value="HTH_ARSR_2"/>
    <property type="match status" value="1"/>
</dbReference>
<dbReference type="InterPro" id="IPR036390">
    <property type="entry name" value="WH_DNA-bd_sf"/>
</dbReference>
<dbReference type="Proteomes" id="UP000830835">
    <property type="component" value="Unassembled WGS sequence"/>
</dbReference>
<evidence type="ECO:0000256" key="3">
    <source>
        <dbReference type="ARBA" id="ARBA00023163"/>
    </source>
</evidence>
<dbReference type="SUPFAM" id="SSF46785">
    <property type="entry name" value="Winged helix' DNA-binding domain"/>
    <property type="match status" value="1"/>
</dbReference>
<dbReference type="EMBL" id="JAFIRA010000014">
    <property type="protein sequence ID" value="MCJ2542672.1"/>
    <property type="molecule type" value="Genomic_DNA"/>
</dbReference>
<dbReference type="CDD" id="cd00090">
    <property type="entry name" value="HTH_ARSR"/>
    <property type="match status" value="1"/>
</dbReference>
<dbReference type="InterPro" id="IPR051081">
    <property type="entry name" value="HTH_MetalResp_TranReg"/>
</dbReference>
<reference evidence="5" key="1">
    <citation type="submission" date="2021-02" db="EMBL/GenBank/DDBJ databases">
        <title>The CRISPR/cas machinery reduction and long-range gene transfer in the hot spring cyanobacterium Synechococcus.</title>
        <authorList>
            <person name="Dvorak P."/>
            <person name="Jahodarova E."/>
            <person name="Hasler P."/>
            <person name="Poulickova A."/>
        </authorList>
    </citation>
    <scope>NUCLEOTIDE SEQUENCE</scope>
    <source>
        <strain evidence="5">Rupite</strain>
    </source>
</reference>
<dbReference type="PRINTS" id="PR00778">
    <property type="entry name" value="HTHARSR"/>
</dbReference>
<dbReference type="InterPro" id="IPR011991">
    <property type="entry name" value="ArsR-like_HTH"/>
</dbReference>
<evidence type="ECO:0000313" key="5">
    <source>
        <dbReference type="EMBL" id="MCJ2542672.1"/>
    </source>
</evidence>
<dbReference type="PANTHER" id="PTHR33154">
    <property type="entry name" value="TRANSCRIPTIONAL REGULATOR, ARSR FAMILY"/>
    <property type="match status" value="1"/>
</dbReference>
<accession>A0ABT0CA62</accession>
<dbReference type="SMART" id="SM00418">
    <property type="entry name" value="HTH_ARSR"/>
    <property type="match status" value="1"/>
</dbReference>
<dbReference type="PANTHER" id="PTHR33154:SF18">
    <property type="entry name" value="ARSENICAL RESISTANCE OPERON REPRESSOR"/>
    <property type="match status" value="1"/>
</dbReference>
<protein>
    <submittedName>
        <fullName evidence="5">Winged helix-turn-helix transcriptional regulator</fullName>
    </submittedName>
</protein>
<keyword evidence="6" id="KW-1185">Reference proteome</keyword>
<evidence type="ECO:0000256" key="2">
    <source>
        <dbReference type="ARBA" id="ARBA00023125"/>
    </source>
</evidence>
<dbReference type="InterPro" id="IPR001845">
    <property type="entry name" value="HTH_ArsR_DNA-bd_dom"/>
</dbReference>
<keyword evidence="3" id="KW-0804">Transcription</keyword>